<comment type="subcellular location">
    <subcellularLocation>
        <location evidence="1">Membrane</location>
    </subcellularLocation>
</comment>
<keyword evidence="5" id="KW-1185">Reference proteome</keyword>
<accession>A0AA86VTC3</accession>
<protein>
    <recommendedName>
        <fullName evidence="6">Late embryogenesis abundant protein LEA-2 subgroup domain-containing protein</fullName>
    </recommendedName>
</protein>
<evidence type="ECO:0008006" key="6">
    <source>
        <dbReference type="Google" id="ProtNLM"/>
    </source>
</evidence>
<proteinExistence type="predicted"/>
<gene>
    <name evidence="4" type="ORF">AYBTSS11_LOCUS21079</name>
</gene>
<organism evidence="4 5">
    <name type="scientific">Sphenostylis stenocarpa</name>
    <dbReference type="NCBI Taxonomy" id="92480"/>
    <lineage>
        <taxon>Eukaryota</taxon>
        <taxon>Viridiplantae</taxon>
        <taxon>Streptophyta</taxon>
        <taxon>Embryophyta</taxon>
        <taxon>Tracheophyta</taxon>
        <taxon>Spermatophyta</taxon>
        <taxon>Magnoliopsida</taxon>
        <taxon>eudicotyledons</taxon>
        <taxon>Gunneridae</taxon>
        <taxon>Pentapetalae</taxon>
        <taxon>rosids</taxon>
        <taxon>fabids</taxon>
        <taxon>Fabales</taxon>
        <taxon>Fabaceae</taxon>
        <taxon>Papilionoideae</taxon>
        <taxon>50 kb inversion clade</taxon>
        <taxon>NPAAA clade</taxon>
        <taxon>indigoferoid/millettioid clade</taxon>
        <taxon>Phaseoleae</taxon>
        <taxon>Sphenostylis</taxon>
    </lineage>
</organism>
<evidence type="ECO:0000256" key="2">
    <source>
        <dbReference type="ARBA" id="ARBA00023136"/>
    </source>
</evidence>
<dbReference type="InterPro" id="IPR044839">
    <property type="entry name" value="NDR1-like"/>
</dbReference>
<dbReference type="Gramene" id="rna-AYBTSS11_LOCUS21079">
    <property type="protein sequence ID" value="CAJ1967249.1"/>
    <property type="gene ID" value="gene-AYBTSS11_LOCUS21079"/>
</dbReference>
<feature type="transmembrane region" description="Helical" evidence="3">
    <location>
        <begin position="12"/>
        <end position="37"/>
    </location>
</feature>
<keyword evidence="2 3" id="KW-0472">Membrane</keyword>
<dbReference type="GO" id="GO:0005886">
    <property type="term" value="C:plasma membrane"/>
    <property type="evidence" value="ECO:0007669"/>
    <property type="project" value="TreeGrafter"/>
</dbReference>
<evidence type="ECO:0000313" key="5">
    <source>
        <dbReference type="Proteomes" id="UP001189624"/>
    </source>
</evidence>
<dbReference type="PANTHER" id="PTHR31234:SF55">
    <property type="entry name" value="LATE EMBRYOGENESIS ABUNDANT (LEA) HYDROXYPROLINE-RICH GLYCOPROTEIN FAMILY"/>
    <property type="match status" value="1"/>
</dbReference>
<sequence>MPRLNRNHYVNLIHIAAGIIITCLVGITVILMCIVFTPHLPSFQVTSLTVSPVPISTTVQQTVTFHFQGILQNPNVLLAVWYKSLHLELWFNNSSILSTPLEPPPLSKGVMINIPFQAKFVVPRSNFSDGVLEEIAAQRRVHDSVNFRITLIAWIKFKFSGMSFRPHPLSLNCYPLQVSFTPDDYMNNKNDTGRLVAPSQCNAV</sequence>
<keyword evidence="3" id="KW-1133">Transmembrane helix</keyword>
<dbReference type="AlphaFoldDB" id="A0AA86VTC3"/>
<dbReference type="Proteomes" id="UP001189624">
    <property type="component" value="Chromosome 7"/>
</dbReference>
<keyword evidence="3" id="KW-0812">Transmembrane</keyword>
<dbReference type="PANTHER" id="PTHR31234">
    <property type="entry name" value="LATE EMBRYOGENESIS ABUNDANT (LEA) HYDROXYPROLINE-RICH GLYCOPROTEIN FAMILY"/>
    <property type="match status" value="1"/>
</dbReference>
<reference evidence="4" key="1">
    <citation type="submission" date="2023-10" db="EMBL/GenBank/DDBJ databases">
        <authorList>
            <person name="Domelevo Entfellner J.-B."/>
        </authorList>
    </citation>
    <scope>NUCLEOTIDE SEQUENCE</scope>
</reference>
<evidence type="ECO:0000256" key="1">
    <source>
        <dbReference type="ARBA" id="ARBA00004370"/>
    </source>
</evidence>
<dbReference type="GO" id="GO:0098542">
    <property type="term" value="P:defense response to other organism"/>
    <property type="evidence" value="ECO:0007669"/>
    <property type="project" value="InterPro"/>
</dbReference>
<dbReference type="EMBL" id="OY731404">
    <property type="protein sequence ID" value="CAJ1967249.1"/>
    <property type="molecule type" value="Genomic_DNA"/>
</dbReference>
<name>A0AA86VTC3_9FABA</name>
<evidence type="ECO:0000313" key="4">
    <source>
        <dbReference type="EMBL" id="CAJ1967249.1"/>
    </source>
</evidence>
<evidence type="ECO:0000256" key="3">
    <source>
        <dbReference type="SAM" id="Phobius"/>
    </source>
</evidence>